<evidence type="ECO:0000256" key="4">
    <source>
        <dbReference type="ARBA" id="ARBA00023295"/>
    </source>
</evidence>
<name>A0ABU9C061_9BURK</name>
<keyword evidence="8" id="KW-1185">Reference proteome</keyword>
<dbReference type="InterPro" id="IPR015943">
    <property type="entry name" value="WD40/YVTN_repeat-like_dom_sf"/>
</dbReference>
<keyword evidence="2" id="KW-0378">Hydrolase</keyword>
<dbReference type="InterPro" id="IPR052025">
    <property type="entry name" value="Xyloglucanase_GH74"/>
</dbReference>
<comment type="similarity">
    <text evidence="6">Belongs to the glycosyl hydrolase 74 family.</text>
</comment>
<dbReference type="Gene3D" id="2.130.10.10">
    <property type="entry name" value="YVTN repeat-like/Quinoprotein amine dehydrogenase"/>
    <property type="match status" value="2"/>
</dbReference>
<evidence type="ECO:0000313" key="8">
    <source>
        <dbReference type="Proteomes" id="UP001379945"/>
    </source>
</evidence>
<dbReference type="PANTHER" id="PTHR43739:SF2">
    <property type="entry name" value="OLIGOXYLOGLUCAN-REDUCING END-SPECIFIC XYLOGLUCANASE-RELATED"/>
    <property type="match status" value="1"/>
</dbReference>
<evidence type="ECO:0000313" key="7">
    <source>
        <dbReference type="EMBL" id="MEK8045234.1"/>
    </source>
</evidence>
<evidence type="ECO:0000256" key="5">
    <source>
        <dbReference type="ARBA" id="ARBA00023326"/>
    </source>
</evidence>
<dbReference type="PANTHER" id="PTHR43739">
    <property type="entry name" value="XYLOGLUCANASE (EUROFUNG)"/>
    <property type="match status" value="1"/>
</dbReference>
<keyword evidence="4" id="KW-0326">Glycosidase</keyword>
<dbReference type="SUPFAM" id="SSF110296">
    <property type="entry name" value="Oligoxyloglucan reducing end-specific cellobiohydrolase"/>
    <property type="match status" value="2"/>
</dbReference>
<evidence type="ECO:0000256" key="3">
    <source>
        <dbReference type="ARBA" id="ARBA00023277"/>
    </source>
</evidence>
<organism evidence="7 8">
    <name type="scientific">Ideonella margarita</name>
    <dbReference type="NCBI Taxonomy" id="2984191"/>
    <lineage>
        <taxon>Bacteria</taxon>
        <taxon>Pseudomonadati</taxon>
        <taxon>Pseudomonadota</taxon>
        <taxon>Betaproteobacteria</taxon>
        <taxon>Burkholderiales</taxon>
        <taxon>Sphaerotilaceae</taxon>
        <taxon>Ideonella</taxon>
    </lineage>
</organism>
<keyword evidence="3" id="KW-0119">Carbohydrate metabolism</keyword>
<keyword evidence="5" id="KW-0624">Polysaccharide degradation</keyword>
<evidence type="ECO:0000256" key="2">
    <source>
        <dbReference type="ARBA" id="ARBA00022801"/>
    </source>
</evidence>
<dbReference type="RefSeq" id="WP_341397378.1">
    <property type="nucleotide sequence ID" value="NZ_JBBUTI010000001.1"/>
</dbReference>
<accession>A0ABU9C061</accession>
<proteinExistence type="inferred from homology"/>
<gene>
    <name evidence="7" type="ORF">AACH00_02605</name>
</gene>
<protein>
    <recommendedName>
        <fullName evidence="9">BNR/Asp-box repeat protein</fullName>
    </recommendedName>
</protein>
<dbReference type="Proteomes" id="UP001379945">
    <property type="component" value="Unassembled WGS sequence"/>
</dbReference>
<reference evidence="7 8" key="1">
    <citation type="submission" date="2024-04" db="EMBL/GenBank/DDBJ databases">
        <title>Novel species of the genus Ideonella isolated from streams.</title>
        <authorList>
            <person name="Lu H."/>
        </authorList>
    </citation>
    <scope>NUCLEOTIDE SEQUENCE [LARGE SCALE GENOMIC DNA]</scope>
    <source>
        <strain evidence="7 8">LYT19W</strain>
    </source>
</reference>
<dbReference type="EMBL" id="JBBUTI010000001">
    <property type="protein sequence ID" value="MEK8045234.1"/>
    <property type="molecule type" value="Genomic_DNA"/>
</dbReference>
<evidence type="ECO:0000256" key="6">
    <source>
        <dbReference type="ARBA" id="ARBA00037986"/>
    </source>
</evidence>
<keyword evidence="1" id="KW-0732">Signal</keyword>
<comment type="caution">
    <text evidence="7">The sequence shown here is derived from an EMBL/GenBank/DDBJ whole genome shotgun (WGS) entry which is preliminary data.</text>
</comment>
<evidence type="ECO:0008006" key="9">
    <source>
        <dbReference type="Google" id="ProtNLM"/>
    </source>
</evidence>
<evidence type="ECO:0000256" key="1">
    <source>
        <dbReference type="ARBA" id="ARBA00022729"/>
    </source>
</evidence>
<sequence>MTTRRDFHRASIGALACLPGSSIHALGALGRLAPLTGAAGAAALVTATSSSQAATGTGPYQWRSVPFGGAGFVNGFVFHPREAGLLYARTDIGGLYRFDAVGQRWLPLLDHLGRDDADLMGVLSIALDPGNPDRVYAACGTYTGEWARKAALLTSNDRGLTWRTTELGIKLGGNEAGRGTGERLQVDPTDPRVLWLGTTRDGLMKSTDGGLSFKRVSFPGQHVSLVLIDPSTGSGNAPVLWVGCTDQPGLFVSRDGGASFSRETATPAQVPQRAALGPQGDLYISFTAGGPGEVPNPGYARTGSVWRRPPAGAWTEISPVKAGEQPLGFGYSGVAVDARAPGRLVVSTLERWGAGDELFLSTDHGASWTPLAARSRMDSSGWPWLDNFQQGRRRMGHWMADVQIDPFNGERAVYGTGYGVWMTGNLGAPQVQWAFTVKNLEETAALEIKSPSGGAALLAAMGDHAGGAWDDLDNTPRTGLFAPTSETNRSVDFAWLNPGVVARTSDAAATGGYLSLDGGASWSPFGPSPRATKTPQGWTAPAGRVAVSAKGGFLVWAPERQAAMWSRDRGRSWQLCEGWPTDRESTLEPVADRHVEGVFHVFDRANGTILSSVDGGRSFQIVVKGLAKLQAWQTAQLVAAPGAARHLWLALPQGLLHLPGAEQAPKAARLITEAWLVSVGKGAPGSAHHSVFVWGKANLGGQVSDGLFRSDDGGSTFVRVDDPRHRYGRLLSISADPLEHGTVFIAPHGRGVLVGRPA</sequence>